<dbReference type="RefSeq" id="WP_142260493.1">
    <property type="nucleotide sequence ID" value="NZ_BMPV01000005.1"/>
</dbReference>
<proteinExistence type="predicted"/>
<organism evidence="2 3">
    <name type="scientific">Thermopolyspora flexuosa</name>
    <dbReference type="NCBI Taxonomy" id="103836"/>
    <lineage>
        <taxon>Bacteria</taxon>
        <taxon>Bacillati</taxon>
        <taxon>Actinomycetota</taxon>
        <taxon>Actinomycetes</taxon>
        <taxon>Streptosporangiales</taxon>
        <taxon>Streptosporangiaceae</taxon>
        <taxon>Thermopolyspora</taxon>
    </lineage>
</organism>
<comment type="caution">
    <text evidence="2">The sequence shown here is derived from an EMBL/GenBank/DDBJ whole genome shotgun (WGS) entry which is preliminary data.</text>
</comment>
<accession>A0A543J1E4</accession>
<reference evidence="2 3" key="1">
    <citation type="submission" date="2019-06" db="EMBL/GenBank/DDBJ databases">
        <title>Sequencing the genomes of 1000 actinobacteria strains.</title>
        <authorList>
            <person name="Klenk H.-P."/>
        </authorList>
    </citation>
    <scope>NUCLEOTIDE SEQUENCE [LARGE SCALE GENOMIC DNA]</scope>
    <source>
        <strain evidence="2 3">DSM 43186</strain>
    </source>
</reference>
<protein>
    <submittedName>
        <fullName evidence="2">Uncharacterized protein</fullName>
    </submittedName>
</protein>
<dbReference type="EMBL" id="VFPQ01000001">
    <property type="protein sequence ID" value="TQM76642.1"/>
    <property type="molecule type" value="Genomic_DNA"/>
</dbReference>
<sequence length="128" mass="14401">MFVDPPRPKPMAPGESPPRQSPAEQLAPGGQATTWVFNPEYQKLVDLWDQVVPLLDKLNASLADVQKKAQSREVWDAPVAERYLKDMAEWRKRLSLYRQGVLTAISDEAADTPRWIPSGADAPRAFLF</sequence>
<name>A0A543J1E4_9ACTN</name>
<feature type="region of interest" description="Disordered" evidence="1">
    <location>
        <begin position="1"/>
        <end position="28"/>
    </location>
</feature>
<evidence type="ECO:0000313" key="3">
    <source>
        <dbReference type="Proteomes" id="UP000319213"/>
    </source>
</evidence>
<gene>
    <name evidence="2" type="ORF">FHX40_3387</name>
</gene>
<evidence type="ECO:0000256" key="1">
    <source>
        <dbReference type="SAM" id="MobiDB-lite"/>
    </source>
</evidence>
<dbReference type="AlphaFoldDB" id="A0A543J1E4"/>
<feature type="compositionally biased region" description="Pro residues" evidence="1">
    <location>
        <begin position="8"/>
        <end position="20"/>
    </location>
</feature>
<dbReference type="Proteomes" id="UP000319213">
    <property type="component" value="Unassembled WGS sequence"/>
</dbReference>
<keyword evidence="3" id="KW-1185">Reference proteome</keyword>
<dbReference type="OrthoDB" id="3534742at2"/>
<evidence type="ECO:0000313" key="2">
    <source>
        <dbReference type="EMBL" id="TQM76642.1"/>
    </source>
</evidence>